<gene>
    <name evidence="1" type="ORF">GCM10010979_10410</name>
</gene>
<evidence type="ECO:0000313" key="1">
    <source>
        <dbReference type="EMBL" id="GGA97838.1"/>
    </source>
</evidence>
<dbReference type="RefSeq" id="WP_268235578.1">
    <property type="nucleotide sequence ID" value="NZ_BMGB01000001.1"/>
</dbReference>
<dbReference type="Proteomes" id="UP000606922">
    <property type="component" value="Unassembled WGS sequence"/>
</dbReference>
<evidence type="ECO:0000313" key="2">
    <source>
        <dbReference type="Proteomes" id="UP000606922"/>
    </source>
</evidence>
<keyword evidence="2" id="KW-1185">Reference proteome</keyword>
<dbReference type="EMBL" id="BMGB01000001">
    <property type="protein sequence ID" value="GGA97838.1"/>
    <property type="molecule type" value="Genomic_DNA"/>
</dbReference>
<protein>
    <submittedName>
        <fullName evidence="1">Uncharacterized protein</fullName>
    </submittedName>
</protein>
<dbReference type="AlphaFoldDB" id="A0A916WHK2"/>
<reference evidence="1" key="1">
    <citation type="journal article" date="2014" name="Int. J. Syst. Evol. Microbiol.">
        <title>Complete genome sequence of Corynebacterium casei LMG S-19264T (=DSM 44701T), isolated from a smear-ripened cheese.</title>
        <authorList>
            <consortium name="US DOE Joint Genome Institute (JGI-PGF)"/>
            <person name="Walter F."/>
            <person name="Albersmeier A."/>
            <person name="Kalinowski J."/>
            <person name="Ruckert C."/>
        </authorList>
    </citation>
    <scope>NUCLEOTIDE SEQUENCE</scope>
    <source>
        <strain evidence="1">CGMCC 1.12813</strain>
    </source>
</reference>
<reference evidence="1" key="2">
    <citation type="submission" date="2020-09" db="EMBL/GenBank/DDBJ databases">
        <authorList>
            <person name="Sun Q."/>
            <person name="Zhou Y."/>
        </authorList>
    </citation>
    <scope>NUCLEOTIDE SEQUENCE</scope>
    <source>
        <strain evidence="1">CGMCC 1.12813</strain>
    </source>
</reference>
<accession>A0A916WHK2</accession>
<comment type="caution">
    <text evidence="1">The sequence shown here is derived from an EMBL/GenBank/DDBJ whole genome shotgun (WGS) entry which is preliminary data.</text>
</comment>
<name>A0A916WHK2_9MICO</name>
<organism evidence="1 2">
    <name type="scientific">Conyzicola nivalis</name>
    <dbReference type="NCBI Taxonomy" id="1477021"/>
    <lineage>
        <taxon>Bacteria</taxon>
        <taxon>Bacillati</taxon>
        <taxon>Actinomycetota</taxon>
        <taxon>Actinomycetes</taxon>
        <taxon>Micrococcales</taxon>
        <taxon>Microbacteriaceae</taxon>
        <taxon>Conyzicola</taxon>
    </lineage>
</organism>
<proteinExistence type="predicted"/>
<sequence length="44" mass="4625">MTAAQTTPFVMAGDPSAAACIGDSCEIPQSTQQAVNRQLDEDRV</sequence>